<evidence type="ECO:0000313" key="2">
    <source>
        <dbReference type="Proteomes" id="UP000189796"/>
    </source>
</evidence>
<sequence>MALFSLTVDLPIPALERKSSELAFIERALALAVQDVRSAGGAKTSGNILNDGATVIGSWVYSSQAA</sequence>
<dbReference type="Proteomes" id="UP000189796">
    <property type="component" value="Chromosome I"/>
</dbReference>
<evidence type="ECO:0000313" key="1">
    <source>
        <dbReference type="EMBL" id="SHH17018.1"/>
    </source>
</evidence>
<proteinExistence type="predicted"/>
<organism evidence="1 2">
    <name type="scientific">Bradyrhizobium erythrophlei</name>
    <dbReference type="NCBI Taxonomy" id="1437360"/>
    <lineage>
        <taxon>Bacteria</taxon>
        <taxon>Pseudomonadati</taxon>
        <taxon>Pseudomonadota</taxon>
        <taxon>Alphaproteobacteria</taxon>
        <taxon>Hyphomicrobiales</taxon>
        <taxon>Nitrobacteraceae</taxon>
        <taxon>Bradyrhizobium</taxon>
    </lineage>
</organism>
<gene>
    <name evidence="1" type="ORF">SAMN05443248_3940</name>
</gene>
<accession>A0A1M5QSS3</accession>
<reference evidence="1 2" key="1">
    <citation type="submission" date="2016-11" db="EMBL/GenBank/DDBJ databases">
        <authorList>
            <person name="Jaros S."/>
            <person name="Januszkiewicz K."/>
            <person name="Wedrychowicz H."/>
        </authorList>
    </citation>
    <scope>NUCLEOTIDE SEQUENCE [LARGE SCALE GENOMIC DNA]</scope>
    <source>
        <strain evidence="1 2">GAS138</strain>
    </source>
</reference>
<protein>
    <submittedName>
        <fullName evidence="1">Uncharacterized protein</fullName>
    </submittedName>
</protein>
<dbReference type="AlphaFoldDB" id="A0A1M5QSS3"/>
<dbReference type="OrthoDB" id="9931257at2"/>
<dbReference type="RefSeq" id="WP_079602835.1">
    <property type="nucleotide sequence ID" value="NZ_LT670817.1"/>
</dbReference>
<name>A0A1M5QSS3_9BRAD</name>
<dbReference type="EMBL" id="LT670817">
    <property type="protein sequence ID" value="SHH17018.1"/>
    <property type="molecule type" value="Genomic_DNA"/>
</dbReference>